<comment type="similarity">
    <text evidence="1">Belongs to the nitroreductase family.</text>
</comment>
<dbReference type="CDD" id="cd02138">
    <property type="entry name" value="TdsD-like"/>
    <property type="match status" value="1"/>
</dbReference>
<dbReference type="InterPro" id="IPR029479">
    <property type="entry name" value="Nitroreductase"/>
</dbReference>
<dbReference type="AlphaFoldDB" id="A0AAP2GKP7"/>
<evidence type="ECO:0000313" key="4">
    <source>
        <dbReference type="EMBL" id="MBT1690681.1"/>
    </source>
</evidence>
<proteinExistence type="inferred from homology"/>
<evidence type="ECO:0000313" key="5">
    <source>
        <dbReference type="Proteomes" id="UP001319180"/>
    </source>
</evidence>
<dbReference type="PANTHER" id="PTHR43673">
    <property type="entry name" value="NAD(P)H NITROREDUCTASE YDGI-RELATED"/>
    <property type="match status" value="1"/>
</dbReference>
<evidence type="ECO:0000256" key="1">
    <source>
        <dbReference type="ARBA" id="ARBA00007118"/>
    </source>
</evidence>
<organism evidence="4 5">
    <name type="scientific">Dawidia soli</name>
    <dbReference type="NCBI Taxonomy" id="2782352"/>
    <lineage>
        <taxon>Bacteria</taxon>
        <taxon>Pseudomonadati</taxon>
        <taxon>Bacteroidota</taxon>
        <taxon>Cytophagia</taxon>
        <taxon>Cytophagales</taxon>
        <taxon>Chryseotaleaceae</taxon>
        <taxon>Dawidia</taxon>
    </lineage>
</organism>
<accession>A0AAP2GKP7</accession>
<reference evidence="4 5" key="1">
    <citation type="submission" date="2021-05" db="EMBL/GenBank/DDBJ databases">
        <title>A Polyphasic approach of four new species of the genus Ohtaekwangia: Ohtaekwangia histidinii sp. nov., Ohtaekwangia cretensis sp. nov., Ohtaekwangia indiensis sp. nov., Ohtaekwangia reichenbachii sp. nov. from diverse environment.</title>
        <authorList>
            <person name="Octaviana S."/>
        </authorList>
    </citation>
    <scope>NUCLEOTIDE SEQUENCE [LARGE SCALE GENOMIC DNA]</scope>
    <source>
        <strain evidence="4 5">PWU37</strain>
    </source>
</reference>
<dbReference type="SUPFAM" id="SSF55469">
    <property type="entry name" value="FMN-dependent nitroreductase-like"/>
    <property type="match status" value="1"/>
</dbReference>
<sequence length="192" mass="21716">MQKSSTIEYPVTALIQNRKSIRAFSAAPIEGEKIFSLFEATRWAPSSANEQPWVYIYATRDQETLWNKLFECLDEGNKIWTKDAPLLIASLARKHFTRYSSANAHAMYDLGGANSFLSLQAVELGLQVRQMAGFDMAKAVTNLQVPDSFEVGVFLAVGYPGDPTSLPEKLKLRELAPRERFLQQEFVMNRTF</sequence>
<comment type="caution">
    <text evidence="4">The sequence shown here is derived from an EMBL/GenBank/DDBJ whole genome shotgun (WGS) entry which is preliminary data.</text>
</comment>
<dbReference type="Proteomes" id="UP001319180">
    <property type="component" value="Unassembled WGS sequence"/>
</dbReference>
<dbReference type="RefSeq" id="WP_254094368.1">
    <property type="nucleotide sequence ID" value="NZ_JAHESC010000079.1"/>
</dbReference>
<dbReference type="GO" id="GO:0016491">
    <property type="term" value="F:oxidoreductase activity"/>
    <property type="evidence" value="ECO:0007669"/>
    <property type="project" value="UniProtKB-KW"/>
</dbReference>
<gene>
    <name evidence="4" type="ORF">KK078_29220</name>
</gene>
<dbReference type="Pfam" id="PF00881">
    <property type="entry name" value="Nitroreductase"/>
    <property type="match status" value="1"/>
</dbReference>
<protein>
    <submittedName>
        <fullName evidence="4">Nitroreductase family protein</fullName>
    </submittedName>
</protein>
<dbReference type="PANTHER" id="PTHR43673:SF10">
    <property type="entry name" value="NADH DEHYDROGENASE_NAD(P)H NITROREDUCTASE XCC3605-RELATED"/>
    <property type="match status" value="1"/>
</dbReference>
<dbReference type="InterPro" id="IPR000415">
    <property type="entry name" value="Nitroreductase-like"/>
</dbReference>
<evidence type="ECO:0000259" key="3">
    <source>
        <dbReference type="Pfam" id="PF00881"/>
    </source>
</evidence>
<evidence type="ECO:0000256" key="2">
    <source>
        <dbReference type="ARBA" id="ARBA00023002"/>
    </source>
</evidence>
<dbReference type="EMBL" id="JAHESC010000079">
    <property type="protein sequence ID" value="MBT1690681.1"/>
    <property type="molecule type" value="Genomic_DNA"/>
</dbReference>
<feature type="domain" description="Nitroreductase" evidence="3">
    <location>
        <begin position="15"/>
        <end position="71"/>
    </location>
</feature>
<name>A0AAP2GKP7_9BACT</name>
<dbReference type="Gene3D" id="3.40.109.10">
    <property type="entry name" value="NADH Oxidase"/>
    <property type="match status" value="1"/>
</dbReference>
<keyword evidence="5" id="KW-1185">Reference proteome</keyword>
<keyword evidence="2" id="KW-0560">Oxidoreductase</keyword>